<dbReference type="InParanoid" id="A0A0V1AVS2"/>
<organism evidence="1 2">
    <name type="scientific">Trichinella spiralis</name>
    <name type="common">Trichina worm</name>
    <dbReference type="NCBI Taxonomy" id="6334"/>
    <lineage>
        <taxon>Eukaryota</taxon>
        <taxon>Metazoa</taxon>
        <taxon>Ecdysozoa</taxon>
        <taxon>Nematoda</taxon>
        <taxon>Enoplea</taxon>
        <taxon>Dorylaimia</taxon>
        <taxon>Trichinellida</taxon>
        <taxon>Trichinellidae</taxon>
        <taxon>Trichinella</taxon>
    </lineage>
</organism>
<accession>A0A0V1AVS2</accession>
<gene>
    <name evidence="1" type="ORF">T01_10400</name>
</gene>
<comment type="caution">
    <text evidence="1">The sequence shown here is derived from an EMBL/GenBank/DDBJ whole genome shotgun (WGS) entry which is preliminary data.</text>
</comment>
<sequence>MPYTELKLLNRKPYTAFSICCTIRCDSDLPAYSTVCLFTFQGEIPVSLQSAFITGSDRGFNSVFADVHGDTFFDVQILFLSNSNDQRSENYIVLSSISVAFAYPMKEEVSHIDVWCKFWCHCQR</sequence>
<dbReference type="EMBL" id="JYDH01000189">
    <property type="protein sequence ID" value="KRY28853.1"/>
    <property type="molecule type" value="Genomic_DNA"/>
</dbReference>
<proteinExistence type="predicted"/>
<evidence type="ECO:0000313" key="2">
    <source>
        <dbReference type="Proteomes" id="UP000054776"/>
    </source>
</evidence>
<dbReference type="Proteomes" id="UP000054776">
    <property type="component" value="Unassembled WGS sequence"/>
</dbReference>
<reference evidence="1 2" key="1">
    <citation type="submission" date="2015-01" db="EMBL/GenBank/DDBJ databases">
        <title>Evolution of Trichinella species and genotypes.</title>
        <authorList>
            <person name="Korhonen P.K."/>
            <person name="Edoardo P."/>
            <person name="Giuseppe L.R."/>
            <person name="Gasser R.B."/>
        </authorList>
    </citation>
    <scope>NUCLEOTIDE SEQUENCE [LARGE SCALE GENOMIC DNA]</scope>
    <source>
        <strain evidence="1">ISS3</strain>
    </source>
</reference>
<dbReference type="AlphaFoldDB" id="A0A0V1AVS2"/>
<dbReference type="OrthoDB" id="5937911at2759"/>
<name>A0A0V1AVS2_TRISP</name>
<evidence type="ECO:0000313" key="1">
    <source>
        <dbReference type="EMBL" id="KRY28853.1"/>
    </source>
</evidence>
<protein>
    <submittedName>
        <fullName evidence="1">Uncharacterized protein</fullName>
    </submittedName>
</protein>
<keyword evidence="2" id="KW-1185">Reference proteome</keyword>